<evidence type="ECO:0000256" key="1">
    <source>
        <dbReference type="SAM" id="SignalP"/>
    </source>
</evidence>
<comment type="caution">
    <text evidence="3">The sequence shown here is derived from an EMBL/GenBank/DDBJ whole genome shotgun (WGS) entry which is preliminary data.</text>
</comment>
<dbReference type="Proteomes" id="UP001598130">
    <property type="component" value="Unassembled WGS sequence"/>
</dbReference>
<name>A0ABW6CPH6_9CAUL</name>
<evidence type="ECO:0000313" key="3">
    <source>
        <dbReference type="EMBL" id="MFD3264984.1"/>
    </source>
</evidence>
<gene>
    <name evidence="3" type="ORF">OCL97_13565</name>
</gene>
<dbReference type="Pfam" id="PF04264">
    <property type="entry name" value="YceI"/>
    <property type="match status" value="1"/>
</dbReference>
<dbReference type="RefSeq" id="WP_377370508.1">
    <property type="nucleotide sequence ID" value="NZ_JAOTJD010000025.1"/>
</dbReference>
<evidence type="ECO:0000259" key="2">
    <source>
        <dbReference type="SMART" id="SM00867"/>
    </source>
</evidence>
<dbReference type="Gene3D" id="2.40.128.110">
    <property type="entry name" value="Lipid/polyisoprenoid-binding, YceI-like"/>
    <property type="match status" value="1"/>
</dbReference>
<keyword evidence="4" id="KW-1185">Reference proteome</keyword>
<protein>
    <submittedName>
        <fullName evidence="3">YceI family protein</fullName>
    </submittedName>
</protein>
<dbReference type="PANTHER" id="PTHR34406:SF1">
    <property type="entry name" value="PROTEIN YCEI"/>
    <property type="match status" value="1"/>
</dbReference>
<dbReference type="SUPFAM" id="SSF101874">
    <property type="entry name" value="YceI-like"/>
    <property type="match status" value="1"/>
</dbReference>
<dbReference type="EMBL" id="JAOTJD010000025">
    <property type="protein sequence ID" value="MFD3264984.1"/>
    <property type="molecule type" value="Genomic_DNA"/>
</dbReference>
<sequence length="214" mass="22060">MTNLLKSLLAVSASLAISQAFAGQALAANGACPPGVPAGIFCGEPDASLAPVGTYKLDKDHASVLARVPHMGYSISVFRFDKVAGSLVWDPASPAKSSVTATVETGTVVTNVAGFGADISSKYLGAKINPTATFVSTAFRKTDATHGQVDGDLTLMGKTRPITFDVVLVGAGKGFGKPRIGMTATTRIKPADFGMPPVFADPIELVIDAEFESQ</sequence>
<organism evidence="3 4">
    <name type="scientific">Phenylobacterium ferrooxidans</name>
    <dbReference type="NCBI Taxonomy" id="2982689"/>
    <lineage>
        <taxon>Bacteria</taxon>
        <taxon>Pseudomonadati</taxon>
        <taxon>Pseudomonadota</taxon>
        <taxon>Alphaproteobacteria</taxon>
        <taxon>Caulobacterales</taxon>
        <taxon>Caulobacteraceae</taxon>
        <taxon>Phenylobacterium</taxon>
    </lineage>
</organism>
<dbReference type="InterPro" id="IPR036761">
    <property type="entry name" value="TTHA0802/YceI-like_sf"/>
</dbReference>
<dbReference type="InterPro" id="IPR007372">
    <property type="entry name" value="Lipid/polyisoprenoid-bd_YceI"/>
</dbReference>
<evidence type="ECO:0000313" key="4">
    <source>
        <dbReference type="Proteomes" id="UP001598130"/>
    </source>
</evidence>
<dbReference type="SMART" id="SM00867">
    <property type="entry name" value="YceI"/>
    <property type="match status" value="1"/>
</dbReference>
<dbReference type="PANTHER" id="PTHR34406">
    <property type="entry name" value="PROTEIN YCEI"/>
    <property type="match status" value="1"/>
</dbReference>
<feature type="chain" id="PRO_5046401702" evidence="1">
    <location>
        <begin position="23"/>
        <end position="214"/>
    </location>
</feature>
<proteinExistence type="predicted"/>
<reference evidence="3 4" key="1">
    <citation type="submission" date="2022-09" db="EMBL/GenBank/DDBJ databases">
        <title>New species of Phenylobacterium.</title>
        <authorList>
            <person name="Mieszkin S."/>
        </authorList>
    </citation>
    <scope>NUCLEOTIDE SEQUENCE [LARGE SCALE GENOMIC DNA]</scope>
    <source>
        <strain evidence="3 4">HK31-G</strain>
    </source>
</reference>
<keyword evidence="1" id="KW-0732">Signal</keyword>
<feature type="signal peptide" evidence="1">
    <location>
        <begin position="1"/>
        <end position="22"/>
    </location>
</feature>
<accession>A0ABW6CPH6</accession>
<feature type="domain" description="Lipid/polyisoprenoid-binding YceI-like" evidence="2">
    <location>
        <begin position="54"/>
        <end position="212"/>
    </location>
</feature>